<keyword evidence="3" id="KW-0812">Transmembrane</keyword>
<dbReference type="FunFam" id="3.30.70.270:FF:000001">
    <property type="entry name" value="Diguanylate cyclase domain protein"/>
    <property type="match status" value="1"/>
</dbReference>
<dbReference type="Pfam" id="PF00990">
    <property type="entry name" value="GGDEF"/>
    <property type="match status" value="1"/>
</dbReference>
<dbReference type="EC" id="2.7.7.65" evidence="1"/>
<dbReference type="Proteomes" id="UP000548867">
    <property type="component" value="Unassembled WGS sequence"/>
</dbReference>
<sequence>MKFYLATSFIFPRSLRMRIFFLCFVATHVPLLTYTVWGLTTGRIAAAAFWLLLTATAVGTVLALLGIGALLAPIEKLADALDTQDEEEGGEGAVDLSRAQDLIQRLYNGVHRARRSTDKTIRDLDVAANEDMLTGILNRRGFMKKVNALPASQRHGCFAILDIDHFKRVNDEMGHDEGDRVLRALAGRLSEQTRRADIVARWGGEEFVVFFNGVIETEACWALERIAWRMQGDPIGRIDDRPITFSGGVCRWVEGDLTGSLTHADEALYEAKRNGRDQVCTAVALTPAR</sequence>
<dbReference type="CDD" id="cd01949">
    <property type="entry name" value="GGDEF"/>
    <property type="match status" value="1"/>
</dbReference>
<dbReference type="InterPro" id="IPR050469">
    <property type="entry name" value="Diguanylate_Cyclase"/>
</dbReference>
<organism evidence="5 6">
    <name type="scientific">Novosphingobium sediminicola</name>
    <dbReference type="NCBI Taxonomy" id="563162"/>
    <lineage>
        <taxon>Bacteria</taxon>
        <taxon>Pseudomonadati</taxon>
        <taxon>Pseudomonadota</taxon>
        <taxon>Alphaproteobacteria</taxon>
        <taxon>Sphingomonadales</taxon>
        <taxon>Sphingomonadaceae</taxon>
        <taxon>Novosphingobium</taxon>
    </lineage>
</organism>
<comment type="catalytic activity">
    <reaction evidence="2">
        <text>2 GTP = 3',3'-c-di-GMP + 2 diphosphate</text>
        <dbReference type="Rhea" id="RHEA:24898"/>
        <dbReference type="ChEBI" id="CHEBI:33019"/>
        <dbReference type="ChEBI" id="CHEBI:37565"/>
        <dbReference type="ChEBI" id="CHEBI:58805"/>
        <dbReference type="EC" id="2.7.7.65"/>
    </reaction>
</comment>
<dbReference type="PROSITE" id="PS50887">
    <property type="entry name" value="GGDEF"/>
    <property type="match status" value="1"/>
</dbReference>
<feature type="domain" description="GGDEF" evidence="4">
    <location>
        <begin position="154"/>
        <end position="284"/>
    </location>
</feature>
<evidence type="ECO:0000256" key="1">
    <source>
        <dbReference type="ARBA" id="ARBA00012528"/>
    </source>
</evidence>
<protein>
    <recommendedName>
        <fullName evidence="1">diguanylate cyclase</fullName>
        <ecNumber evidence="1">2.7.7.65</ecNumber>
    </recommendedName>
</protein>
<dbReference type="NCBIfam" id="TIGR00254">
    <property type="entry name" value="GGDEF"/>
    <property type="match status" value="1"/>
</dbReference>
<name>A0A7W6CG31_9SPHN</name>
<dbReference type="InterPro" id="IPR029787">
    <property type="entry name" value="Nucleotide_cyclase"/>
</dbReference>
<accession>A0A7W6CG31</accession>
<dbReference type="Gene3D" id="3.30.70.270">
    <property type="match status" value="1"/>
</dbReference>
<feature type="transmembrane region" description="Helical" evidence="3">
    <location>
        <begin position="49"/>
        <end position="72"/>
    </location>
</feature>
<dbReference type="PANTHER" id="PTHR45138">
    <property type="entry name" value="REGULATORY COMPONENTS OF SENSORY TRANSDUCTION SYSTEM"/>
    <property type="match status" value="1"/>
</dbReference>
<reference evidence="5 6" key="1">
    <citation type="submission" date="2020-08" db="EMBL/GenBank/DDBJ databases">
        <title>Genomic Encyclopedia of Type Strains, Phase IV (KMG-IV): sequencing the most valuable type-strain genomes for metagenomic binning, comparative biology and taxonomic classification.</title>
        <authorList>
            <person name="Goeker M."/>
        </authorList>
    </citation>
    <scope>NUCLEOTIDE SEQUENCE [LARGE SCALE GENOMIC DNA]</scope>
    <source>
        <strain evidence="5 6">DSM 27057</strain>
    </source>
</reference>
<keyword evidence="3" id="KW-1133">Transmembrane helix</keyword>
<dbReference type="InterPro" id="IPR000160">
    <property type="entry name" value="GGDEF_dom"/>
</dbReference>
<dbReference type="AlphaFoldDB" id="A0A7W6CG31"/>
<comment type="caution">
    <text evidence="5">The sequence shown here is derived from an EMBL/GenBank/DDBJ whole genome shotgun (WGS) entry which is preliminary data.</text>
</comment>
<evidence type="ECO:0000313" key="6">
    <source>
        <dbReference type="Proteomes" id="UP000548867"/>
    </source>
</evidence>
<keyword evidence="6" id="KW-1185">Reference proteome</keyword>
<dbReference type="GO" id="GO:0052621">
    <property type="term" value="F:diguanylate cyclase activity"/>
    <property type="evidence" value="ECO:0007669"/>
    <property type="project" value="UniProtKB-EC"/>
</dbReference>
<dbReference type="SMART" id="SM00267">
    <property type="entry name" value="GGDEF"/>
    <property type="match status" value="1"/>
</dbReference>
<dbReference type="PANTHER" id="PTHR45138:SF9">
    <property type="entry name" value="DIGUANYLATE CYCLASE DGCM-RELATED"/>
    <property type="match status" value="1"/>
</dbReference>
<dbReference type="EMBL" id="JACIDX010000010">
    <property type="protein sequence ID" value="MBB3955876.1"/>
    <property type="molecule type" value="Genomic_DNA"/>
</dbReference>
<gene>
    <name evidence="5" type="ORF">GGR38_002832</name>
</gene>
<evidence type="ECO:0000256" key="3">
    <source>
        <dbReference type="SAM" id="Phobius"/>
    </source>
</evidence>
<evidence type="ECO:0000256" key="2">
    <source>
        <dbReference type="ARBA" id="ARBA00034247"/>
    </source>
</evidence>
<dbReference type="SUPFAM" id="SSF55073">
    <property type="entry name" value="Nucleotide cyclase"/>
    <property type="match status" value="1"/>
</dbReference>
<dbReference type="RefSeq" id="WP_183626541.1">
    <property type="nucleotide sequence ID" value="NZ_JACIDX010000010.1"/>
</dbReference>
<dbReference type="InterPro" id="IPR043128">
    <property type="entry name" value="Rev_trsase/Diguanyl_cyclase"/>
</dbReference>
<feature type="transmembrane region" description="Helical" evidence="3">
    <location>
        <begin position="20"/>
        <end position="37"/>
    </location>
</feature>
<keyword evidence="3" id="KW-0472">Membrane</keyword>
<evidence type="ECO:0000259" key="4">
    <source>
        <dbReference type="PROSITE" id="PS50887"/>
    </source>
</evidence>
<proteinExistence type="predicted"/>
<evidence type="ECO:0000313" key="5">
    <source>
        <dbReference type="EMBL" id="MBB3955876.1"/>
    </source>
</evidence>